<dbReference type="InterPro" id="IPR006427">
    <property type="entry name" value="Portal_HK97"/>
</dbReference>
<evidence type="ECO:0000313" key="2">
    <source>
        <dbReference type="Proteomes" id="UP000676565"/>
    </source>
</evidence>
<dbReference type="InterPro" id="IPR006944">
    <property type="entry name" value="Phage/GTA_portal"/>
</dbReference>
<evidence type="ECO:0000313" key="1">
    <source>
        <dbReference type="EMBL" id="MBP3954914.1"/>
    </source>
</evidence>
<comment type="caution">
    <text evidence="1">The sequence shown here is derived from an EMBL/GenBank/DDBJ whole genome shotgun (WGS) entry which is preliminary data.</text>
</comment>
<proteinExistence type="predicted"/>
<sequence length="408" mass="45822">MLKQFRNTLAKWLWWKTVERPPGSSWEEPNQYGVTCPDTARTLSPVYAALDLYKRSMSTLPLVTYRRSEKGRERARNHPAYPVLHDRINAGMSPITFFEILIDAYFLYGEFFGLVQTRNSGELLAIYPIPNDTVLKVTRDENWRKVYEIRMADGTKEFADGEIVHIIKDTEDGLRGRSIIDFAASNLSLHRQVQQSANAFYKHATKPSVYVKGEWGTAEARAEFERKFNEKYAGVGNSGKAPFVSLNTDIVAFPNTTAEESRVIEMLSSSVADCSRWFGVSPLLLSDLTRGTYSNLAADNEAFYQRSLRPLLVKVESELRSKLFPSEPDVYCEFLASAILRGSPDQQQAIFNGYVQSGVMLISEVREQLDLPFVEGTDVPLRPVNQAVVTGAADAMPLEQTPPGGIQP</sequence>
<accession>A0ABS5BMG1</accession>
<reference evidence="1 2" key="1">
    <citation type="submission" date="2021-04" db="EMBL/GenBank/DDBJ databases">
        <authorList>
            <person name="Ivanova A."/>
        </authorList>
    </citation>
    <scope>NUCLEOTIDE SEQUENCE [LARGE SCALE GENOMIC DNA]</scope>
    <source>
        <strain evidence="1 2">G18</strain>
    </source>
</reference>
<protein>
    <submittedName>
        <fullName evidence="1">Phage portal protein</fullName>
    </submittedName>
</protein>
<keyword evidence="2" id="KW-1185">Reference proteome</keyword>
<dbReference type="NCBIfam" id="TIGR01537">
    <property type="entry name" value="portal_HK97"/>
    <property type="match status" value="1"/>
</dbReference>
<gene>
    <name evidence="1" type="ORF">J8F10_06420</name>
</gene>
<dbReference type="EMBL" id="JAGKQQ010000001">
    <property type="protein sequence ID" value="MBP3954914.1"/>
    <property type="molecule type" value="Genomic_DNA"/>
</dbReference>
<dbReference type="RefSeq" id="WP_210653022.1">
    <property type="nucleotide sequence ID" value="NZ_JAGKQQ010000001.1"/>
</dbReference>
<dbReference type="Proteomes" id="UP000676565">
    <property type="component" value="Unassembled WGS sequence"/>
</dbReference>
<name>A0ABS5BMG1_9BACT</name>
<organism evidence="1 2">
    <name type="scientific">Gemmata palustris</name>
    <dbReference type="NCBI Taxonomy" id="2822762"/>
    <lineage>
        <taxon>Bacteria</taxon>
        <taxon>Pseudomonadati</taxon>
        <taxon>Planctomycetota</taxon>
        <taxon>Planctomycetia</taxon>
        <taxon>Gemmatales</taxon>
        <taxon>Gemmataceae</taxon>
        <taxon>Gemmata</taxon>
    </lineage>
</organism>
<dbReference type="Pfam" id="PF04860">
    <property type="entry name" value="Phage_portal"/>
    <property type="match status" value="1"/>
</dbReference>